<feature type="domain" description="AAA+ ATPase" evidence="6">
    <location>
        <begin position="255"/>
        <end position="392"/>
    </location>
</feature>
<dbReference type="InterPro" id="IPR052381">
    <property type="entry name" value="AAA_domain_protein"/>
</dbReference>
<keyword evidence="8" id="KW-1185">Reference proteome</keyword>
<dbReference type="Pfam" id="PF00004">
    <property type="entry name" value="AAA"/>
    <property type="match status" value="1"/>
</dbReference>
<proteinExistence type="inferred from homology"/>
<dbReference type="SUPFAM" id="SSF52540">
    <property type="entry name" value="P-loop containing nucleoside triphosphate hydrolases"/>
    <property type="match status" value="1"/>
</dbReference>
<evidence type="ECO:0000256" key="1">
    <source>
        <dbReference type="ARBA" id="ARBA00022741"/>
    </source>
</evidence>
<dbReference type="PANTHER" id="PTHR42960">
    <property type="entry name" value="YCF46 PROTEIN"/>
    <property type="match status" value="1"/>
</dbReference>
<comment type="caution">
    <text evidence="7">The sequence shown here is derived from an EMBL/GenBank/DDBJ whole genome shotgun (WGS) entry which is preliminary data.</text>
</comment>
<evidence type="ECO:0000256" key="2">
    <source>
        <dbReference type="ARBA" id="ARBA00022840"/>
    </source>
</evidence>
<protein>
    <recommendedName>
        <fullName evidence="4">Uncharacterized AAA domain-containing protein ycf46</fullName>
    </recommendedName>
</protein>
<dbReference type="Proteomes" id="UP001371305">
    <property type="component" value="Unassembled WGS sequence"/>
</dbReference>
<dbReference type="EMBL" id="JBBUKT010000018">
    <property type="protein sequence ID" value="MEK7954291.1"/>
    <property type="molecule type" value="Genomic_DNA"/>
</dbReference>
<keyword evidence="1" id="KW-0547">Nucleotide-binding</keyword>
<dbReference type="Gene3D" id="1.10.8.60">
    <property type="match status" value="1"/>
</dbReference>
<evidence type="ECO:0000256" key="4">
    <source>
        <dbReference type="ARBA" id="ARBA00040480"/>
    </source>
</evidence>
<accession>A0ABU9B309</accession>
<gene>
    <name evidence="7" type="ORF">WKV53_27490</name>
</gene>
<evidence type="ECO:0000256" key="5">
    <source>
        <dbReference type="SAM" id="MobiDB-lite"/>
    </source>
</evidence>
<evidence type="ECO:0000259" key="6">
    <source>
        <dbReference type="SMART" id="SM00382"/>
    </source>
</evidence>
<feature type="region of interest" description="Disordered" evidence="5">
    <location>
        <begin position="483"/>
        <end position="504"/>
    </location>
</feature>
<dbReference type="PANTHER" id="PTHR42960:SF1">
    <property type="entry name" value="YCF46 PROTEIN"/>
    <property type="match status" value="1"/>
</dbReference>
<keyword evidence="2" id="KW-0067">ATP-binding</keyword>
<organism evidence="7 8">
    <name type="scientific">Luteolibacter soli</name>
    <dbReference type="NCBI Taxonomy" id="3135280"/>
    <lineage>
        <taxon>Bacteria</taxon>
        <taxon>Pseudomonadati</taxon>
        <taxon>Verrucomicrobiota</taxon>
        <taxon>Verrucomicrobiia</taxon>
        <taxon>Verrucomicrobiales</taxon>
        <taxon>Verrucomicrobiaceae</taxon>
        <taxon>Luteolibacter</taxon>
    </lineage>
</organism>
<sequence length="504" mass="54457">MNLSTYLRAGYPGLVIISPEEARAESEIASVCNELGRHLHAWSSIEGLASIREERVVACSDPFEALDHVERLFVSEEPRHVVLMRDLQLHLDQNDPLLVRRLKDLIRAGKSRGHAIILLGCRMKLPPELEHETTVIDFGLPGPDRLREVLHGVVESATLGVLDAGVTELVLRNASGMTTVEAENAFALSVTECQAIDPSIIAREKARTLKRNGLVEVIESCPRLNDIGGLGQLKDWLARRAGAFGEAARAYRLPSPKGLLIVGLPGTGKSLTAKATASAFGVPLLRLDMGRVFGGIVGQSEANLRTVIKTAEAIAPCVLWIDEIEKGMSGVKSSGSSDGGTSSRVFGSFLSWMQEKDKPVFVVATANDVSQLPPEFLRKGRFDEMFFVDLPDASERAAIWSIVIAKFGRSPAGFDVAALASACGEFTGAEIESAFEDAMHEAFAESCEPGMSHVRQAISRTVPLARLMDGTIESLRKWAKGRAREAAKPQAKAPRGSRVIHGAN</sequence>
<dbReference type="RefSeq" id="WP_341408059.1">
    <property type="nucleotide sequence ID" value="NZ_JBBUKT010000018.1"/>
</dbReference>
<reference evidence="7 8" key="1">
    <citation type="submission" date="2024-04" db="EMBL/GenBank/DDBJ databases">
        <title>Luteolibacter sp. isolated from soil.</title>
        <authorList>
            <person name="An J."/>
        </authorList>
    </citation>
    <scope>NUCLEOTIDE SEQUENCE [LARGE SCALE GENOMIC DNA]</scope>
    <source>
        <strain evidence="7 8">Y139</strain>
    </source>
</reference>
<evidence type="ECO:0000313" key="8">
    <source>
        <dbReference type="Proteomes" id="UP001371305"/>
    </source>
</evidence>
<evidence type="ECO:0000256" key="3">
    <source>
        <dbReference type="ARBA" id="ARBA00038088"/>
    </source>
</evidence>
<dbReference type="Gene3D" id="3.40.50.300">
    <property type="entry name" value="P-loop containing nucleotide triphosphate hydrolases"/>
    <property type="match status" value="1"/>
</dbReference>
<dbReference type="InterPro" id="IPR003593">
    <property type="entry name" value="AAA+_ATPase"/>
</dbReference>
<evidence type="ECO:0000313" key="7">
    <source>
        <dbReference type="EMBL" id="MEK7954291.1"/>
    </source>
</evidence>
<dbReference type="InterPro" id="IPR003959">
    <property type="entry name" value="ATPase_AAA_core"/>
</dbReference>
<dbReference type="SMART" id="SM00382">
    <property type="entry name" value="AAA"/>
    <property type="match status" value="1"/>
</dbReference>
<name>A0ABU9B309_9BACT</name>
<dbReference type="InterPro" id="IPR027417">
    <property type="entry name" value="P-loop_NTPase"/>
</dbReference>
<comment type="similarity">
    <text evidence="3">Belongs to the AAA ATPase family. Highly divergent.</text>
</comment>